<reference evidence="1" key="1">
    <citation type="submission" date="2023-08" db="EMBL/GenBank/DDBJ databases">
        <authorList>
            <person name="Chen Y."/>
            <person name="Shah S."/>
            <person name="Dougan E. K."/>
            <person name="Thang M."/>
            <person name="Chan C."/>
        </authorList>
    </citation>
    <scope>NUCLEOTIDE SEQUENCE</scope>
</reference>
<name>A0AA36N9N9_9DINO</name>
<organism evidence="1 2">
    <name type="scientific">Effrenium voratum</name>
    <dbReference type="NCBI Taxonomy" id="2562239"/>
    <lineage>
        <taxon>Eukaryota</taxon>
        <taxon>Sar</taxon>
        <taxon>Alveolata</taxon>
        <taxon>Dinophyceae</taxon>
        <taxon>Suessiales</taxon>
        <taxon>Symbiodiniaceae</taxon>
        <taxon>Effrenium</taxon>
    </lineage>
</organism>
<feature type="non-terminal residue" evidence="1">
    <location>
        <position position="62"/>
    </location>
</feature>
<keyword evidence="2" id="KW-1185">Reference proteome</keyword>
<sequence>ASIATEPLLTLDAGRPRGSRFGVAWAFHVSGRKEVSRVKCQLQGFLEILARQATEMPHDGAR</sequence>
<feature type="non-terminal residue" evidence="1">
    <location>
        <position position="1"/>
    </location>
</feature>
<comment type="caution">
    <text evidence="1">The sequence shown here is derived from an EMBL/GenBank/DDBJ whole genome shotgun (WGS) entry which is preliminary data.</text>
</comment>
<proteinExistence type="predicted"/>
<accession>A0AA36N9N9</accession>
<dbReference type="AlphaFoldDB" id="A0AA36N9N9"/>
<dbReference type="EMBL" id="CAUJNA010003532">
    <property type="protein sequence ID" value="CAJ1404255.1"/>
    <property type="molecule type" value="Genomic_DNA"/>
</dbReference>
<evidence type="ECO:0000313" key="1">
    <source>
        <dbReference type="EMBL" id="CAJ1404255.1"/>
    </source>
</evidence>
<protein>
    <submittedName>
        <fullName evidence="1">Uncharacterized protein</fullName>
    </submittedName>
</protein>
<dbReference type="Proteomes" id="UP001178507">
    <property type="component" value="Unassembled WGS sequence"/>
</dbReference>
<evidence type="ECO:0000313" key="2">
    <source>
        <dbReference type="Proteomes" id="UP001178507"/>
    </source>
</evidence>
<gene>
    <name evidence="1" type="ORF">EVOR1521_LOCUS26736</name>
</gene>